<organism evidence="2 3">
    <name type="scientific">Absidia repens</name>
    <dbReference type="NCBI Taxonomy" id="90262"/>
    <lineage>
        <taxon>Eukaryota</taxon>
        <taxon>Fungi</taxon>
        <taxon>Fungi incertae sedis</taxon>
        <taxon>Mucoromycota</taxon>
        <taxon>Mucoromycotina</taxon>
        <taxon>Mucoromycetes</taxon>
        <taxon>Mucorales</taxon>
        <taxon>Cunninghamellaceae</taxon>
        <taxon>Absidia</taxon>
    </lineage>
</organism>
<dbReference type="AlphaFoldDB" id="A0A1X2IA28"/>
<evidence type="ECO:0008006" key="4">
    <source>
        <dbReference type="Google" id="ProtNLM"/>
    </source>
</evidence>
<feature type="chain" id="PRO_5013095177" description="Secreted protein" evidence="1">
    <location>
        <begin position="23"/>
        <end position="86"/>
    </location>
</feature>
<proteinExistence type="predicted"/>
<comment type="caution">
    <text evidence="2">The sequence shown here is derived from an EMBL/GenBank/DDBJ whole genome shotgun (WGS) entry which is preliminary data.</text>
</comment>
<name>A0A1X2IA28_9FUNG</name>
<gene>
    <name evidence="2" type="ORF">BCR42DRAFT_74793</name>
</gene>
<reference evidence="2 3" key="1">
    <citation type="submission" date="2016-07" db="EMBL/GenBank/DDBJ databases">
        <title>Pervasive Adenine N6-methylation of Active Genes in Fungi.</title>
        <authorList>
            <consortium name="DOE Joint Genome Institute"/>
            <person name="Mondo S.J."/>
            <person name="Dannebaum R.O."/>
            <person name="Kuo R.C."/>
            <person name="Labutti K."/>
            <person name="Haridas S."/>
            <person name="Kuo A."/>
            <person name="Salamov A."/>
            <person name="Ahrendt S.R."/>
            <person name="Lipzen A."/>
            <person name="Sullivan W."/>
            <person name="Andreopoulos W.B."/>
            <person name="Clum A."/>
            <person name="Lindquist E."/>
            <person name="Daum C."/>
            <person name="Ramamoorthy G.K."/>
            <person name="Gryganskyi A."/>
            <person name="Culley D."/>
            <person name="Magnuson J.K."/>
            <person name="James T.Y."/>
            <person name="O'Malley M.A."/>
            <person name="Stajich J.E."/>
            <person name="Spatafora J.W."/>
            <person name="Visel A."/>
            <person name="Grigoriev I.V."/>
        </authorList>
    </citation>
    <scope>NUCLEOTIDE SEQUENCE [LARGE SCALE GENOMIC DNA]</scope>
    <source>
        <strain evidence="2 3">NRRL 1336</strain>
    </source>
</reference>
<evidence type="ECO:0000313" key="3">
    <source>
        <dbReference type="Proteomes" id="UP000193560"/>
    </source>
</evidence>
<feature type="signal peptide" evidence="1">
    <location>
        <begin position="1"/>
        <end position="22"/>
    </location>
</feature>
<keyword evidence="3" id="KW-1185">Reference proteome</keyword>
<protein>
    <recommendedName>
        <fullName evidence="4">Secreted protein</fullName>
    </recommendedName>
</protein>
<evidence type="ECO:0000256" key="1">
    <source>
        <dbReference type="SAM" id="SignalP"/>
    </source>
</evidence>
<sequence>MGVASLVGLPCVLWLFSPWARRQYFNVAHTSNWTLLDSVLWEGCDGFISFTGYCVMVTHNTRTHLCIEMSNGVAVPDVFLKSELEL</sequence>
<dbReference type="EMBL" id="MCGE01000018">
    <property type="protein sequence ID" value="ORZ12638.1"/>
    <property type="molecule type" value="Genomic_DNA"/>
</dbReference>
<evidence type="ECO:0000313" key="2">
    <source>
        <dbReference type="EMBL" id="ORZ12638.1"/>
    </source>
</evidence>
<accession>A0A1X2IA28</accession>
<keyword evidence="1" id="KW-0732">Signal</keyword>
<dbReference type="Proteomes" id="UP000193560">
    <property type="component" value="Unassembled WGS sequence"/>
</dbReference>